<gene>
    <name evidence="1" type="ORF">PM001_LOCUS25286</name>
</gene>
<proteinExistence type="predicted"/>
<comment type="caution">
    <text evidence="1">The sequence shown here is derived from an EMBL/GenBank/DDBJ whole genome shotgun (WGS) entry which is preliminary data.</text>
</comment>
<reference evidence="1" key="1">
    <citation type="submission" date="2024-01" db="EMBL/GenBank/DDBJ databases">
        <authorList>
            <person name="Webb A."/>
        </authorList>
    </citation>
    <scope>NUCLEOTIDE SEQUENCE</scope>
    <source>
        <strain evidence="1">Pm1</strain>
    </source>
</reference>
<protein>
    <submittedName>
        <fullName evidence="1">Uncharacterized protein</fullName>
    </submittedName>
</protein>
<dbReference type="AlphaFoldDB" id="A0AAV1V0E5"/>
<dbReference type="Proteomes" id="UP001162060">
    <property type="component" value="Unassembled WGS sequence"/>
</dbReference>
<organism evidence="1 2">
    <name type="scientific">Peronospora matthiolae</name>
    <dbReference type="NCBI Taxonomy" id="2874970"/>
    <lineage>
        <taxon>Eukaryota</taxon>
        <taxon>Sar</taxon>
        <taxon>Stramenopiles</taxon>
        <taxon>Oomycota</taxon>
        <taxon>Peronosporomycetes</taxon>
        <taxon>Peronosporales</taxon>
        <taxon>Peronosporaceae</taxon>
        <taxon>Peronospora</taxon>
    </lineage>
</organism>
<accession>A0AAV1V0E5</accession>
<dbReference type="EMBL" id="CAKLBY020000254">
    <property type="protein sequence ID" value="CAK7940136.1"/>
    <property type="molecule type" value="Genomic_DNA"/>
</dbReference>
<evidence type="ECO:0000313" key="2">
    <source>
        <dbReference type="Proteomes" id="UP001162060"/>
    </source>
</evidence>
<evidence type="ECO:0000313" key="1">
    <source>
        <dbReference type="EMBL" id="CAK7940136.1"/>
    </source>
</evidence>
<sequence>MKHKLRGKTIEVALQIDPDDPFIAAQVSVCVPVPAGASTERIRQGFCYHSSLLRLPKTEPQEYRTRQPGQKRVLMPLYQAVVRIGLSIMESCALSQCAPCRLHMGWLRRSSPTKT</sequence>
<name>A0AAV1V0E5_9STRA</name>